<comment type="caution">
    <text evidence="1">The sequence shown here is derived from an EMBL/GenBank/DDBJ whole genome shotgun (WGS) entry which is preliminary data.</text>
</comment>
<organism evidence="1 2">
    <name type="scientific">Caerostris extrusa</name>
    <name type="common">Bark spider</name>
    <name type="synonym">Caerostris bankana</name>
    <dbReference type="NCBI Taxonomy" id="172846"/>
    <lineage>
        <taxon>Eukaryota</taxon>
        <taxon>Metazoa</taxon>
        <taxon>Ecdysozoa</taxon>
        <taxon>Arthropoda</taxon>
        <taxon>Chelicerata</taxon>
        <taxon>Arachnida</taxon>
        <taxon>Araneae</taxon>
        <taxon>Araneomorphae</taxon>
        <taxon>Entelegynae</taxon>
        <taxon>Araneoidea</taxon>
        <taxon>Araneidae</taxon>
        <taxon>Caerostris</taxon>
    </lineage>
</organism>
<dbReference type="EMBL" id="BPLR01000940">
    <property type="protein sequence ID" value="GIY98592.1"/>
    <property type="molecule type" value="Genomic_DNA"/>
</dbReference>
<accession>A0AAV4XU80</accession>
<reference evidence="1 2" key="1">
    <citation type="submission" date="2021-06" db="EMBL/GenBank/DDBJ databases">
        <title>Caerostris extrusa draft genome.</title>
        <authorList>
            <person name="Kono N."/>
            <person name="Arakawa K."/>
        </authorList>
    </citation>
    <scope>NUCLEOTIDE SEQUENCE [LARGE SCALE GENOMIC DNA]</scope>
</reference>
<sequence>MSLKILFFAHFQDASTPGVFMRSLTGDAGSPDCFTSSVVGPRNNGAESSGCRRLRQLKEVGEQGFVGGGDAFLPLHKSLPTTPLDVLPRFPFRKHGCENRRGLF</sequence>
<evidence type="ECO:0000313" key="2">
    <source>
        <dbReference type="Proteomes" id="UP001054945"/>
    </source>
</evidence>
<evidence type="ECO:0000313" key="1">
    <source>
        <dbReference type="EMBL" id="GIY98592.1"/>
    </source>
</evidence>
<name>A0AAV4XU80_CAEEX</name>
<dbReference type="Proteomes" id="UP001054945">
    <property type="component" value="Unassembled WGS sequence"/>
</dbReference>
<gene>
    <name evidence="1" type="ORF">CEXT_572951</name>
</gene>
<proteinExistence type="predicted"/>
<dbReference type="AlphaFoldDB" id="A0AAV4XU80"/>
<protein>
    <submittedName>
        <fullName evidence="1">Uncharacterized protein</fullName>
    </submittedName>
</protein>
<keyword evidence="2" id="KW-1185">Reference proteome</keyword>